<proteinExistence type="predicted"/>
<comment type="caution">
    <text evidence="1">The sequence shown here is derived from an EMBL/GenBank/DDBJ whole genome shotgun (WGS) entry which is preliminary data.</text>
</comment>
<dbReference type="EMBL" id="JASSZA010000015">
    <property type="protein sequence ID" value="KAK2092437.1"/>
    <property type="molecule type" value="Genomic_DNA"/>
</dbReference>
<reference evidence="1 2" key="1">
    <citation type="submission" date="2023-05" db="EMBL/GenBank/DDBJ databases">
        <title>B98-5 Cell Line De Novo Hybrid Assembly: An Optical Mapping Approach.</title>
        <authorList>
            <person name="Kananen K."/>
            <person name="Auerbach J.A."/>
            <person name="Kautto E."/>
            <person name="Blachly J.S."/>
        </authorList>
    </citation>
    <scope>NUCLEOTIDE SEQUENCE [LARGE SCALE GENOMIC DNA]</scope>
    <source>
        <strain evidence="1">B95-8</strain>
        <tissue evidence="1">Cell line</tissue>
    </source>
</reference>
<accession>A0ABQ9U7Y1</accession>
<gene>
    <name evidence="1" type="ORF">P7K49_028965</name>
</gene>
<evidence type="ECO:0000313" key="2">
    <source>
        <dbReference type="Proteomes" id="UP001266305"/>
    </source>
</evidence>
<sequence>TIKNKTGFLGVSFKQLLKLNKFGLCTDDSRATSTVAHPACGWCPPSLTSSPSTT</sequence>
<keyword evidence="2" id="KW-1185">Reference proteome</keyword>
<organism evidence="1 2">
    <name type="scientific">Saguinus oedipus</name>
    <name type="common">Cotton-top tamarin</name>
    <name type="synonym">Oedipomidas oedipus</name>
    <dbReference type="NCBI Taxonomy" id="9490"/>
    <lineage>
        <taxon>Eukaryota</taxon>
        <taxon>Metazoa</taxon>
        <taxon>Chordata</taxon>
        <taxon>Craniata</taxon>
        <taxon>Vertebrata</taxon>
        <taxon>Euteleostomi</taxon>
        <taxon>Mammalia</taxon>
        <taxon>Eutheria</taxon>
        <taxon>Euarchontoglires</taxon>
        <taxon>Primates</taxon>
        <taxon>Haplorrhini</taxon>
        <taxon>Platyrrhini</taxon>
        <taxon>Cebidae</taxon>
        <taxon>Callitrichinae</taxon>
        <taxon>Saguinus</taxon>
    </lineage>
</organism>
<feature type="non-terminal residue" evidence="1">
    <location>
        <position position="54"/>
    </location>
</feature>
<name>A0ABQ9U7Y1_SAGOE</name>
<evidence type="ECO:0000313" key="1">
    <source>
        <dbReference type="EMBL" id="KAK2092437.1"/>
    </source>
</evidence>
<protein>
    <submittedName>
        <fullName evidence="1">Uncharacterized protein</fullName>
    </submittedName>
</protein>
<dbReference type="Proteomes" id="UP001266305">
    <property type="component" value="Unassembled WGS sequence"/>
</dbReference>
<feature type="non-terminal residue" evidence="1">
    <location>
        <position position="1"/>
    </location>
</feature>